<evidence type="ECO:0000313" key="2">
    <source>
        <dbReference type="Proteomes" id="UP000799779"/>
    </source>
</evidence>
<keyword evidence="2" id="KW-1185">Reference proteome</keyword>
<reference evidence="1" key="1">
    <citation type="journal article" date="2020" name="Stud. Mycol.">
        <title>101 Dothideomycetes genomes: a test case for predicting lifestyles and emergence of pathogens.</title>
        <authorList>
            <person name="Haridas S."/>
            <person name="Albert R."/>
            <person name="Binder M."/>
            <person name="Bloem J."/>
            <person name="Labutti K."/>
            <person name="Salamov A."/>
            <person name="Andreopoulos B."/>
            <person name="Baker S."/>
            <person name="Barry K."/>
            <person name="Bills G."/>
            <person name="Bluhm B."/>
            <person name="Cannon C."/>
            <person name="Castanera R."/>
            <person name="Culley D."/>
            <person name="Daum C."/>
            <person name="Ezra D."/>
            <person name="Gonzalez J."/>
            <person name="Henrissat B."/>
            <person name="Kuo A."/>
            <person name="Liang C."/>
            <person name="Lipzen A."/>
            <person name="Lutzoni F."/>
            <person name="Magnuson J."/>
            <person name="Mondo S."/>
            <person name="Nolan M."/>
            <person name="Ohm R."/>
            <person name="Pangilinan J."/>
            <person name="Park H.-J."/>
            <person name="Ramirez L."/>
            <person name="Alfaro M."/>
            <person name="Sun H."/>
            <person name="Tritt A."/>
            <person name="Yoshinaga Y."/>
            <person name="Zwiers L.-H."/>
            <person name="Turgeon B."/>
            <person name="Goodwin S."/>
            <person name="Spatafora J."/>
            <person name="Crous P."/>
            <person name="Grigoriev I."/>
        </authorList>
    </citation>
    <scope>NUCLEOTIDE SEQUENCE</scope>
    <source>
        <strain evidence="1">CBS 123094</strain>
    </source>
</reference>
<protein>
    <submittedName>
        <fullName evidence="1">Uncharacterized protein</fullName>
    </submittedName>
</protein>
<dbReference type="Proteomes" id="UP000799779">
    <property type="component" value="Unassembled WGS sequence"/>
</dbReference>
<organism evidence="1 2">
    <name type="scientific">Amniculicola lignicola CBS 123094</name>
    <dbReference type="NCBI Taxonomy" id="1392246"/>
    <lineage>
        <taxon>Eukaryota</taxon>
        <taxon>Fungi</taxon>
        <taxon>Dikarya</taxon>
        <taxon>Ascomycota</taxon>
        <taxon>Pezizomycotina</taxon>
        <taxon>Dothideomycetes</taxon>
        <taxon>Pleosporomycetidae</taxon>
        <taxon>Pleosporales</taxon>
        <taxon>Amniculicolaceae</taxon>
        <taxon>Amniculicola</taxon>
    </lineage>
</organism>
<name>A0A6A5VVZ8_9PLEO</name>
<proteinExistence type="predicted"/>
<accession>A0A6A5VVZ8</accession>
<sequence>MTITRTLRKRRSLSCLREKKGRVQVRSSLKRWTKGCPGGWAEIRGQLENALVPILTTSFILPSLPSPRSVLRILYGVKNCHSGLQKAAEVVTVALDVSIRWMSEQACSRTSSLLDSFRKLVTKILCNRHTNCPRDWSRRHSPGSHNGTWIN</sequence>
<gene>
    <name evidence="1" type="ORF">P154DRAFT_105795</name>
</gene>
<evidence type="ECO:0000313" key="1">
    <source>
        <dbReference type="EMBL" id="KAF1993047.1"/>
    </source>
</evidence>
<dbReference type="AlphaFoldDB" id="A0A6A5VVZ8"/>
<dbReference type="EMBL" id="ML977737">
    <property type="protein sequence ID" value="KAF1993047.1"/>
    <property type="molecule type" value="Genomic_DNA"/>
</dbReference>